<name>A0AAV4SYH9_CAEEX</name>
<feature type="region of interest" description="Disordered" evidence="1">
    <location>
        <begin position="1"/>
        <end position="42"/>
    </location>
</feature>
<evidence type="ECO:0000256" key="1">
    <source>
        <dbReference type="SAM" id="MobiDB-lite"/>
    </source>
</evidence>
<organism evidence="2 3">
    <name type="scientific">Caerostris extrusa</name>
    <name type="common">Bark spider</name>
    <name type="synonym">Caerostris bankana</name>
    <dbReference type="NCBI Taxonomy" id="172846"/>
    <lineage>
        <taxon>Eukaryota</taxon>
        <taxon>Metazoa</taxon>
        <taxon>Ecdysozoa</taxon>
        <taxon>Arthropoda</taxon>
        <taxon>Chelicerata</taxon>
        <taxon>Arachnida</taxon>
        <taxon>Araneae</taxon>
        <taxon>Araneomorphae</taxon>
        <taxon>Entelegynae</taxon>
        <taxon>Araneoidea</taxon>
        <taxon>Araneidae</taxon>
        <taxon>Caerostris</taxon>
    </lineage>
</organism>
<dbReference type="AlphaFoldDB" id="A0AAV4SYH9"/>
<evidence type="ECO:0000313" key="2">
    <source>
        <dbReference type="EMBL" id="GIY37535.1"/>
    </source>
</evidence>
<keyword evidence="2" id="KW-0675">Receptor</keyword>
<proteinExistence type="predicted"/>
<sequence length="139" mass="15743">MLLSRPPHDGNAQYKRPPHQSLPHGAGGGHHSPPLTGTRGYPYPPGSRVPLLHFYLLRHFRLLPHLVHPGGGGAVYATANHMYRENHFQFSGKCVRIAHRWRDKSSVRRPGYRLTNPGKDAQYFQIKIPSGADRRSKRD</sequence>
<gene>
    <name evidence="2" type="primary">ncor1</name>
    <name evidence="2" type="ORF">CEXT_192701</name>
</gene>
<dbReference type="Proteomes" id="UP001054945">
    <property type="component" value="Unassembled WGS sequence"/>
</dbReference>
<accession>A0AAV4SYH9</accession>
<keyword evidence="3" id="KW-1185">Reference proteome</keyword>
<protein>
    <submittedName>
        <fullName evidence="2">Nuclear receptor corepressor 1</fullName>
    </submittedName>
</protein>
<evidence type="ECO:0000313" key="3">
    <source>
        <dbReference type="Proteomes" id="UP001054945"/>
    </source>
</evidence>
<dbReference type="EMBL" id="BPLR01010181">
    <property type="protein sequence ID" value="GIY37535.1"/>
    <property type="molecule type" value="Genomic_DNA"/>
</dbReference>
<comment type="caution">
    <text evidence="2">The sequence shown here is derived from an EMBL/GenBank/DDBJ whole genome shotgun (WGS) entry which is preliminary data.</text>
</comment>
<reference evidence="2 3" key="1">
    <citation type="submission" date="2021-06" db="EMBL/GenBank/DDBJ databases">
        <title>Caerostris extrusa draft genome.</title>
        <authorList>
            <person name="Kono N."/>
            <person name="Arakawa K."/>
        </authorList>
    </citation>
    <scope>NUCLEOTIDE SEQUENCE [LARGE SCALE GENOMIC DNA]</scope>
</reference>